<evidence type="ECO:0000259" key="3">
    <source>
        <dbReference type="Pfam" id="PF08308"/>
    </source>
</evidence>
<feature type="compositionally biased region" description="Pro residues" evidence="1">
    <location>
        <begin position="542"/>
        <end position="554"/>
    </location>
</feature>
<evidence type="ECO:0000313" key="4">
    <source>
        <dbReference type="EMBL" id="AUX43843.1"/>
    </source>
</evidence>
<sequence>MADNKGGSDLDVFEGLAKKSSRATSPALAPPSTQSRQRPPGVGSLPPPPLAVTLPSGMATPLPPPTVTKGTNPGSLPPPMPPSARTSSLPPVVPPPSRQPSLPAITVPPLPPVSAPPPPPTSVAPSSLPPVVPPPIRPASVKPPPKPVDDAKPRSAKGAAVDMDWDDEEESTHIYDKQGNDSMPGRSSPPPTVSSPSIPKAAAALLASSSGAAAPATRARTPIPIPPPIPSAPPAPPLPDLSPRPLSRNDEPTAIRARPVTQQGAGKAGVILGGLALLAVLVLAVILLVPKKGALTIDLKTPGGTSVARAEIFIDGQKRCDTVPCVVRDLEPGSKAVKILAPEFPPRDAIEIVEGGKDKVVVITLDAAGGARPPTTVATSTSLKVSGRQPGVKVFVDGVEKGTLPVEASVSPGEHKIRFEGGDRYEPLEQTVEVGQGQMKDLGAVALKVKKGQVTLDLATSGASVKLVNAKGTEKKLSDSAWKKPPVQVEVDPSEGWKVVATKKGYEDFSQALSFEDGQAEKTIQIALAEVNKPEPVAAAPAPEPAPAPAPAPAAPKAEAPKPEAAPKAEAPPAQAAAGSATLNINSIPVSKVVLDGRPLGSTPKVGVSVPAGSHTVIFIHPDLGKKSVTVSVKAGETKTAAVKFN</sequence>
<feature type="transmembrane region" description="Helical" evidence="2">
    <location>
        <begin position="268"/>
        <end position="289"/>
    </location>
</feature>
<feature type="domain" description="PEGA" evidence="3">
    <location>
        <begin position="381"/>
        <end position="438"/>
    </location>
</feature>
<dbReference type="InterPro" id="IPR013229">
    <property type="entry name" value="PEGA"/>
</dbReference>
<feature type="domain" description="PEGA" evidence="3">
    <location>
        <begin position="581"/>
        <end position="645"/>
    </location>
</feature>
<dbReference type="AlphaFoldDB" id="A0A2L0EX19"/>
<feature type="region of interest" description="Disordered" evidence="1">
    <location>
        <begin position="536"/>
        <end position="578"/>
    </location>
</feature>
<evidence type="ECO:0000313" key="5">
    <source>
        <dbReference type="Proteomes" id="UP000238348"/>
    </source>
</evidence>
<feature type="compositionally biased region" description="Pro residues" evidence="1">
    <location>
        <begin position="223"/>
        <end position="242"/>
    </location>
</feature>
<keyword evidence="2" id="KW-1133">Transmembrane helix</keyword>
<evidence type="ECO:0000256" key="2">
    <source>
        <dbReference type="SAM" id="Phobius"/>
    </source>
</evidence>
<dbReference type="RefSeq" id="WP_104982461.1">
    <property type="nucleotide sequence ID" value="NZ_CP012673.1"/>
</dbReference>
<name>A0A2L0EX19_SORCE</name>
<dbReference type="Proteomes" id="UP000238348">
    <property type="component" value="Chromosome"/>
</dbReference>
<feature type="region of interest" description="Disordered" evidence="1">
    <location>
        <begin position="212"/>
        <end position="251"/>
    </location>
</feature>
<proteinExistence type="predicted"/>
<accession>A0A2L0EX19</accession>
<dbReference type="PANTHER" id="PTHR36194">
    <property type="entry name" value="S-LAYER-LIKE PROTEIN"/>
    <property type="match status" value="1"/>
</dbReference>
<reference evidence="4 5" key="1">
    <citation type="submission" date="2015-09" db="EMBL/GenBank/DDBJ databases">
        <title>Sorangium comparison.</title>
        <authorList>
            <person name="Zaburannyi N."/>
            <person name="Bunk B."/>
            <person name="Overmann J."/>
            <person name="Mueller R."/>
        </authorList>
    </citation>
    <scope>NUCLEOTIDE SEQUENCE [LARGE SCALE GENOMIC DNA]</scope>
    <source>
        <strain evidence="4 5">So ce26</strain>
    </source>
</reference>
<dbReference type="EMBL" id="CP012673">
    <property type="protein sequence ID" value="AUX43843.1"/>
    <property type="molecule type" value="Genomic_DNA"/>
</dbReference>
<keyword evidence="2" id="KW-0812">Transmembrane</keyword>
<dbReference type="PRINTS" id="PR01217">
    <property type="entry name" value="PRICHEXTENSN"/>
</dbReference>
<dbReference type="PANTHER" id="PTHR36194:SF1">
    <property type="entry name" value="S-LAYER-LIKE PROTEIN"/>
    <property type="match status" value="1"/>
</dbReference>
<protein>
    <recommendedName>
        <fullName evidence="3">PEGA domain-containing protein</fullName>
    </recommendedName>
</protein>
<dbReference type="Pfam" id="PF08308">
    <property type="entry name" value="PEGA"/>
    <property type="match status" value="2"/>
</dbReference>
<evidence type="ECO:0000256" key="1">
    <source>
        <dbReference type="SAM" id="MobiDB-lite"/>
    </source>
</evidence>
<keyword evidence="2" id="KW-0472">Membrane</keyword>
<dbReference type="OrthoDB" id="5500269at2"/>
<organism evidence="4 5">
    <name type="scientific">Sorangium cellulosum</name>
    <name type="common">Polyangium cellulosum</name>
    <dbReference type="NCBI Taxonomy" id="56"/>
    <lineage>
        <taxon>Bacteria</taxon>
        <taxon>Pseudomonadati</taxon>
        <taxon>Myxococcota</taxon>
        <taxon>Polyangia</taxon>
        <taxon>Polyangiales</taxon>
        <taxon>Polyangiaceae</taxon>
        <taxon>Sorangium</taxon>
    </lineage>
</organism>
<feature type="region of interest" description="Disordered" evidence="1">
    <location>
        <begin position="1"/>
        <end position="197"/>
    </location>
</feature>
<gene>
    <name evidence="4" type="ORF">SOCE26_052990</name>
</gene>
<feature type="compositionally biased region" description="Low complexity" evidence="1">
    <location>
        <begin position="212"/>
        <end position="222"/>
    </location>
</feature>
<feature type="compositionally biased region" description="Pro residues" evidence="1">
    <location>
        <begin position="106"/>
        <end position="146"/>
    </location>
</feature>
<feature type="compositionally biased region" description="Low complexity" evidence="1">
    <location>
        <begin position="568"/>
        <end position="578"/>
    </location>
</feature>